<dbReference type="AlphaFoldDB" id="A0A9N9E0T0"/>
<dbReference type="Proteomes" id="UP000789508">
    <property type="component" value="Unassembled WGS sequence"/>
</dbReference>
<reference evidence="1" key="1">
    <citation type="submission" date="2021-06" db="EMBL/GenBank/DDBJ databases">
        <authorList>
            <person name="Kallberg Y."/>
            <person name="Tangrot J."/>
            <person name="Rosling A."/>
        </authorList>
    </citation>
    <scope>NUCLEOTIDE SEQUENCE</scope>
    <source>
        <strain evidence="1">FL130A</strain>
    </source>
</reference>
<sequence length="69" mass="7496">MSTELTNVLKNLADLISNQSQDLPDTFEKAVDLAIKSETGYKTTYNNTLVTPAQSIPQHFGIPFSAAPV</sequence>
<protein>
    <submittedName>
        <fullName evidence="1">295_t:CDS:1</fullName>
    </submittedName>
</protein>
<keyword evidence="2" id="KW-1185">Reference proteome</keyword>
<organism evidence="1 2">
    <name type="scientific">Ambispora leptoticha</name>
    <dbReference type="NCBI Taxonomy" id="144679"/>
    <lineage>
        <taxon>Eukaryota</taxon>
        <taxon>Fungi</taxon>
        <taxon>Fungi incertae sedis</taxon>
        <taxon>Mucoromycota</taxon>
        <taxon>Glomeromycotina</taxon>
        <taxon>Glomeromycetes</taxon>
        <taxon>Archaeosporales</taxon>
        <taxon>Ambisporaceae</taxon>
        <taxon>Ambispora</taxon>
    </lineage>
</organism>
<proteinExistence type="predicted"/>
<evidence type="ECO:0000313" key="2">
    <source>
        <dbReference type="Proteomes" id="UP000789508"/>
    </source>
</evidence>
<comment type="caution">
    <text evidence="1">The sequence shown here is derived from an EMBL/GenBank/DDBJ whole genome shotgun (WGS) entry which is preliminary data.</text>
</comment>
<accession>A0A9N9E0T0</accession>
<name>A0A9N9E0T0_9GLOM</name>
<dbReference type="OrthoDB" id="10539506at2759"/>
<dbReference type="EMBL" id="CAJVPS010010724">
    <property type="protein sequence ID" value="CAG8659813.1"/>
    <property type="molecule type" value="Genomic_DNA"/>
</dbReference>
<gene>
    <name evidence="1" type="ORF">ALEPTO_LOCUS10289</name>
</gene>
<evidence type="ECO:0000313" key="1">
    <source>
        <dbReference type="EMBL" id="CAG8659813.1"/>
    </source>
</evidence>
<feature type="non-terminal residue" evidence="1">
    <location>
        <position position="69"/>
    </location>
</feature>